<accession>Q5L5Y8</accession>
<gene>
    <name evidence="1" type="ordered locus">CAB491</name>
</gene>
<name>Q5L5Y8_CHLAB</name>
<reference evidence="1 2" key="1">
    <citation type="journal article" date="2005" name="Genome Res.">
        <title>The Chlamydophila abortus genome sequence reveals an array of variable proteins that contribute to interspecies variation.</title>
        <authorList>
            <person name="Thomson N.R."/>
            <person name="Yeats C."/>
            <person name="Bell K."/>
            <person name="Holden M.T.G."/>
            <person name="Bentley S.D."/>
            <person name="Livingstone M."/>
            <person name="Cerdeno-Tarraga A.M."/>
            <person name="Harris B."/>
            <person name="Doggett J."/>
            <person name="Ormond D."/>
            <person name="Mungal K."/>
            <person name="Clarke K."/>
            <person name="Feltwell T."/>
            <person name="Hance Z."/>
            <person name="Sanders M."/>
            <person name="Quail M.A."/>
            <person name="Price C."/>
            <person name="Parkhill J."/>
            <person name="Longbottom D."/>
        </authorList>
    </citation>
    <scope>NUCLEOTIDE SEQUENCE [LARGE SCALE GENOMIC DNA]</scope>
    <source>
        <strain evidence="2">DSM 27085 / S26/3</strain>
    </source>
</reference>
<proteinExistence type="predicted"/>
<evidence type="ECO:0000313" key="2">
    <source>
        <dbReference type="Proteomes" id="UP000001012"/>
    </source>
</evidence>
<dbReference type="HOGENOM" id="CLU_125856_0_0_0"/>
<dbReference type="EMBL" id="CR848038">
    <property type="protein sequence ID" value="CAH63943.1"/>
    <property type="molecule type" value="Genomic_DNA"/>
</dbReference>
<dbReference type="KEGG" id="cab:CAB491"/>
<dbReference type="Proteomes" id="UP000001012">
    <property type="component" value="Chromosome"/>
</dbReference>
<protein>
    <submittedName>
        <fullName evidence="1">Exported protein</fullName>
    </submittedName>
</protein>
<keyword evidence="2" id="KW-1185">Reference proteome</keyword>
<evidence type="ECO:0000313" key="1">
    <source>
        <dbReference type="EMBL" id="CAH63943.1"/>
    </source>
</evidence>
<dbReference type="AlphaFoldDB" id="Q5L5Y8"/>
<organism evidence="1 2">
    <name type="scientific">Chlamydia abortus (strain DSM 27085 / S26/3)</name>
    <name type="common">Chlamydophila abortus</name>
    <dbReference type="NCBI Taxonomy" id="218497"/>
    <lineage>
        <taxon>Bacteria</taxon>
        <taxon>Pseudomonadati</taxon>
        <taxon>Chlamydiota</taxon>
        <taxon>Chlamydiia</taxon>
        <taxon>Chlamydiales</taxon>
        <taxon>Chlamydiaceae</taxon>
        <taxon>Chlamydia/Chlamydophila group</taxon>
        <taxon>Chlamydia</taxon>
    </lineage>
</organism>
<sequence>MTVFLLIIRSRCMSSMAVLGPRGPFSSPFTCSLYPTHLKMHLLGSIPIVGIYIGAKRIAAVAQYHRMCRANTGVSQVIIQDFGEGKDKVQDVLSYTLGHYFRGIVECLGLGVVLTILEFVIAAFKIIFSFVVALMATLSLVIVHLGVINMLVSRQCRQYNEHFPQKSHRFELLIDMVSPLVRRF</sequence>